<evidence type="ECO:0000256" key="1">
    <source>
        <dbReference type="ARBA" id="ARBA00004651"/>
    </source>
</evidence>
<evidence type="ECO:0000313" key="6">
    <source>
        <dbReference type="EMBL" id="BCR35225.1"/>
    </source>
</evidence>
<evidence type="ECO:0000256" key="3">
    <source>
        <dbReference type="ARBA" id="ARBA00022989"/>
    </source>
</evidence>
<dbReference type="EMBL" id="AP024412">
    <property type="protein sequence ID" value="BCR35225.1"/>
    <property type="molecule type" value="Genomic_DNA"/>
</dbReference>
<keyword evidence="3" id="KW-1133">Transmembrane helix</keyword>
<dbReference type="GO" id="GO:0005886">
    <property type="term" value="C:plasma membrane"/>
    <property type="evidence" value="ECO:0007669"/>
    <property type="project" value="UniProtKB-SubCell"/>
</dbReference>
<feature type="domain" description="Major facilitator superfamily (MFS) profile" evidence="5">
    <location>
        <begin position="174"/>
        <end position="407"/>
    </location>
</feature>
<dbReference type="AlphaFoldDB" id="A0A7U9TJB2"/>
<protein>
    <recommendedName>
        <fullName evidence="5">Major facilitator superfamily (MFS) profile domain-containing protein</fullName>
    </recommendedName>
</protein>
<evidence type="ECO:0000256" key="4">
    <source>
        <dbReference type="ARBA" id="ARBA00023136"/>
    </source>
</evidence>
<dbReference type="GO" id="GO:0022857">
    <property type="term" value="F:transmembrane transporter activity"/>
    <property type="evidence" value="ECO:0007669"/>
    <property type="project" value="InterPro"/>
</dbReference>
<evidence type="ECO:0000259" key="5">
    <source>
        <dbReference type="PROSITE" id="PS50850"/>
    </source>
</evidence>
<reference evidence="6" key="1">
    <citation type="submission" date="2021-01" db="EMBL/GenBank/DDBJ databases">
        <title>Draft genome sequence of Acholeplasmataceae bacterium strain Mahy22.</title>
        <authorList>
            <person name="Watanabe M."/>
            <person name="Kojima H."/>
            <person name="Fukui M."/>
        </authorList>
    </citation>
    <scope>NUCLEOTIDE SEQUENCE</scope>
    <source>
        <strain evidence="6">Mahy22</strain>
    </source>
</reference>
<dbReference type="Proteomes" id="UP000620133">
    <property type="component" value="Chromosome"/>
</dbReference>
<dbReference type="PROSITE" id="PS50850">
    <property type="entry name" value="MFS"/>
    <property type="match status" value="1"/>
</dbReference>
<keyword evidence="2" id="KW-0812">Transmembrane</keyword>
<dbReference type="InterPro" id="IPR036259">
    <property type="entry name" value="MFS_trans_sf"/>
</dbReference>
<dbReference type="InterPro" id="IPR020846">
    <property type="entry name" value="MFS_dom"/>
</dbReference>
<dbReference type="KEGG" id="manr:MPAN_001180"/>
<gene>
    <name evidence="6" type="ORF">MPAN_001180</name>
</gene>
<comment type="subcellular location">
    <subcellularLocation>
        <location evidence="1">Cell membrane</location>
        <topology evidence="1">Multi-pass membrane protein</topology>
    </subcellularLocation>
</comment>
<dbReference type="Pfam" id="PF07690">
    <property type="entry name" value="MFS_1"/>
    <property type="match status" value="2"/>
</dbReference>
<evidence type="ECO:0000256" key="2">
    <source>
        <dbReference type="ARBA" id="ARBA00022692"/>
    </source>
</evidence>
<dbReference type="InterPro" id="IPR052528">
    <property type="entry name" value="Sugar_transport-like"/>
</dbReference>
<keyword evidence="4" id="KW-0472">Membrane</keyword>
<proteinExistence type="predicted"/>
<dbReference type="PANTHER" id="PTHR23526">
    <property type="entry name" value="INTEGRAL MEMBRANE TRANSPORT PROTEIN-RELATED"/>
    <property type="match status" value="1"/>
</dbReference>
<keyword evidence="7" id="KW-1185">Reference proteome</keyword>
<evidence type="ECO:0000313" key="7">
    <source>
        <dbReference type="Proteomes" id="UP000620133"/>
    </source>
</evidence>
<dbReference type="Gene3D" id="1.20.1250.20">
    <property type="entry name" value="MFS general substrate transporter like domains"/>
    <property type="match status" value="2"/>
</dbReference>
<dbReference type="PANTHER" id="PTHR23526:SF2">
    <property type="entry name" value="MAJOR FACILITATOR SUPERFAMILY (MFS) PROFILE DOMAIN-CONTAINING PROTEIN"/>
    <property type="match status" value="1"/>
</dbReference>
<sequence length="407" mass="47085">MNDKFKYNLKIFIMFGILFELMNVFYNPYAMKFLERIGGNEFHFSLINSTKGIIMIFTSLPAAFIINKIADKQKATANIVLVMAIIVLSLFFIPMLPSSYQVISFIVILTLLMVPISIYNISYQNITAEIFPLRRAKVISKRSIYTILFTTTVTIASGLIFRYFARDNSEYILIYRIFYVMAFVFGLSAFFVFKKLHYIPSETKEQIKFKGSFKTVFKNKRYTKFVLSSTIFHFGWQMGWPLFSIYTIKTLGADEFWISIISVGSAIVMLFSLRIWPRLIERYGNEKIAYICTFGMAITPLLYVISNSLLVLVIFSSLSGIFTSGTITVLFSDMLEVIPEKNRIIYVGYYNVLTNITLAISPLVGHYFYEKKGIIYALIITSLFRLLGGMAFMIRERSERKYIERLE</sequence>
<organism evidence="6 7">
    <name type="scientific">Mariniplasma anaerobium</name>
    <dbReference type="NCBI Taxonomy" id="2735436"/>
    <lineage>
        <taxon>Bacteria</taxon>
        <taxon>Bacillati</taxon>
        <taxon>Mycoplasmatota</taxon>
        <taxon>Mollicutes</taxon>
        <taxon>Acholeplasmatales</taxon>
        <taxon>Acholeplasmataceae</taxon>
        <taxon>Mariniplasma</taxon>
    </lineage>
</organism>
<accession>A0A7U9TJB2</accession>
<dbReference type="SUPFAM" id="SSF103473">
    <property type="entry name" value="MFS general substrate transporter"/>
    <property type="match status" value="1"/>
</dbReference>
<dbReference type="RefSeq" id="WP_176239098.1">
    <property type="nucleotide sequence ID" value="NZ_AP024412.1"/>
</dbReference>
<dbReference type="InterPro" id="IPR011701">
    <property type="entry name" value="MFS"/>
</dbReference>
<name>A0A7U9TJB2_9MOLU</name>